<dbReference type="HOGENOM" id="CLU_1826811_0_0_1"/>
<sequence>MSTLLHNEDEFYQASISSETVFINFIDTDNHPNSKEQNEYFEELAAKNESNIAVSFYRIYFNNEFTPDHAAGTFYQNGVIDIDDQVFIAGFTSQELVAFINTEDKDQVRKCFEEDYKNMLDFGNQIAAKSKKDWETLRTYE</sequence>
<evidence type="ECO:0000313" key="1">
    <source>
        <dbReference type="EMBL" id="CCH45590.1"/>
    </source>
</evidence>
<protein>
    <submittedName>
        <fullName evidence="1">Uncharacterized protein</fullName>
    </submittedName>
</protein>
<dbReference type="InParanoid" id="K0KK04"/>
<proteinExistence type="predicted"/>
<dbReference type="AlphaFoldDB" id="K0KK04"/>
<dbReference type="EMBL" id="CAIF01000201">
    <property type="protein sequence ID" value="CCH45590.1"/>
    <property type="molecule type" value="Genomic_DNA"/>
</dbReference>
<name>K0KK04_WICCF</name>
<dbReference type="Proteomes" id="UP000009328">
    <property type="component" value="Unassembled WGS sequence"/>
</dbReference>
<accession>K0KK04</accession>
<gene>
    <name evidence="1" type="ORF">BN7_5173</name>
</gene>
<organism evidence="1 2">
    <name type="scientific">Wickerhamomyces ciferrii (strain ATCC 14091 / BCRC 22168 / CBS 111 / JCM 3599 / NBRC 0793 / NRRL Y-1031 F-60-10)</name>
    <name type="common">Yeast</name>
    <name type="synonym">Pichia ciferrii</name>
    <dbReference type="NCBI Taxonomy" id="1206466"/>
    <lineage>
        <taxon>Eukaryota</taxon>
        <taxon>Fungi</taxon>
        <taxon>Dikarya</taxon>
        <taxon>Ascomycota</taxon>
        <taxon>Saccharomycotina</taxon>
        <taxon>Saccharomycetes</taxon>
        <taxon>Phaffomycetales</taxon>
        <taxon>Wickerhamomycetaceae</taxon>
        <taxon>Wickerhamomyces</taxon>
    </lineage>
</organism>
<evidence type="ECO:0000313" key="2">
    <source>
        <dbReference type="Proteomes" id="UP000009328"/>
    </source>
</evidence>
<comment type="caution">
    <text evidence="1">The sequence shown here is derived from an EMBL/GenBank/DDBJ whole genome shotgun (WGS) entry which is preliminary data.</text>
</comment>
<reference evidence="1 2" key="1">
    <citation type="journal article" date="2012" name="Eukaryot. Cell">
        <title>Draft genome sequence of Wickerhamomyces ciferrii NRRL Y-1031 F-60-10.</title>
        <authorList>
            <person name="Schneider J."/>
            <person name="Andrea H."/>
            <person name="Blom J."/>
            <person name="Jaenicke S."/>
            <person name="Ruckert C."/>
            <person name="Schorsch C."/>
            <person name="Szczepanowski R."/>
            <person name="Farwick M."/>
            <person name="Goesmann A."/>
            <person name="Puhler A."/>
            <person name="Schaffer S."/>
            <person name="Tauch A."/>
            <person name="Kohler T."/>
            <person name="Brinkrolf K."/>
        </authorList>
    </citation>
    <scope>NUCLEOTIDE SEQUENCE [LARGE SCALE GENOMIC DNA]</scope>
    <source>
        <strain evidence="2">ATCC 14091 / BCRC 22168 / CBS 111 / JCM 3599 / NBRC 0793 / NRRL Y-1031 F-60-10</strain>
    </source>
</reference>
<keyword evidence="2" id="KW-1185">Reference proteome</keyword>